<evidence type="ECO:0000256" key="5">
    <source>
        <dbReference type="ARBA" id="ARBA00023125"/>
    </source>
</evidence>
<reference evidence="10 11" key="1">
    <citation type="journal article" date="2011" name="Proc. Natl. Acad. Sci. U.S.A.">
        <title>Evolutionary erosion of yeast sex chromosomes by mating-type switching accidents.</title>
        <authorList>
            <person name="Gordon J.L."/>
            <person name="Armisen D."/>
            <person name="Proux-Wera E."/>
            <person name="Oheigeartaigh S.S."/>
            <person name="Byrne K.P."/>
            <person name="Wolfe K.H."/>
        </authorList>
    </citation>
    <scope>NUCLEOTIDE SEQUENCE [LARGE SCALE GENOMIC DNA]</scope>
    <source>
        <strain evidence="11">ATCC MYA-139 / BCRC 22969 / CBS 8797 / CCRC 22969 / KCTC 17520 / NBRC 10181 / NCYC 3082</strain>
    </source>
</reference>
<dbReference type="CDD" id="cd12148">
    <property type="entry name" value="fungal_TF_MHR"/>
    <property type="match status" value="1"/>
</dbReference>
<evidence type="ECO:0000313" key="10">
    <source>
        <dbReference type="EMBL" id="CCK70438.1"/>
    </source>
</evidence>
<dbReference type="RefSeq" id="XP_022464684.1">
    <property type="nucleotide sequence ID" value="XM_022608160.1"/>
</dbReference>
<accession>J7RLM7</accession>
<feature type="region of interest" description="Disordered" evidence="8">
    <location>
        <begin position="832"/>
        <end position="857"/>
    </location>
</feature>
<keyword evidence="6" id="KW-0804">Transcription</keyword>
<dbReference type="eggNOG" id="ENOG502QSY2">
    <property type="taxonomic scope" value="Eukaryota"/>
</dbReference>
<keyword evidence="7" id="KW-0539">Nucleus</keyword>
<dbReference type="OrthoDB" id="422427at2759"/>
<comment type="subcellular location">
    <subcellularLocation>
        <location evidence="1">Nucleus</location>
    </subcellularLocation>
</comment>
<dbReference type="Proteomes" id="UP000006310">
    <property type="component" value="Chromosome 5"/>
</dbReference>
<evidence type="ECO:0000259" key="9">
    <source>
        <dbReference type="PROSITE" id="PS50048"/>
    </source>
</evidence>
<dbReference type="SUPFAM" id="SSF57701">
    <property type="entry name" value="Zn2/Cys6 DNA-binding domain"/>
    <property type="match status" value="1"/>
</dbReference>
<dbReference type="GO" id="GO:0005634">
    <property type="term" value="C:nucleus"/>
    <property type="evidence" value="ECO:0007669"/>
    <property type="project" value="UniProtKB-SubCell"/>
</dbReference>
<dbReference type="GO" id="GO:0045944">
    <property type="term" value="P:positive regulation of transcription by RNA polymerase II"/>
    <property type="evidence" value="ECO:0007669"/>
    <property type="project" value="TreeGrafter"/>
</dbReference>
<feature type="compositionally biased region" description="Polar residues" evidence="8">
    <location>
        <begin position="764"/>
        <end position="774"/>
    </location>
</feature>
<dbReference type="Gene3D" id="4.10.240.10">
    <property type="entry name" value="Zn(2)-C6 fungal-type DNA-binding domain"/>
    <property type="match status" value="1"/>
</dbReference>
<dbReference type="CDD" id="cd00067">
    <property type="entry name" value="GAL4"/>
    <property type="match status" value="1"/>
</dbReference>
<reference evidence="11" key="2">
    <citation type="submission" date="2012-08" db="EMBL/GenBank/DDBJ databases">
        <title>Genome sequence of Kazachstania naganishii.</title>
        <authorList>
            <person name="Gordon J.L."/>
            <person name="Armisen D."/>
            <person name="Proux-Wera E."/>
            <person name="OhEigeartaigh S.S."/>
            <person name="Byrne K.P."/>
            <person name="Wolfe K.H."/>
        </authorList>
    </citation>
    <scope>NUCLEOTIDE SEQUENCE [LARGE SCALE GENOMIC DNA]</scope>
    <source>
        <strain evidence="11">ATCC MYA-139 / BCRC 22969 / CBS 8797 / CCRC 22969 / KCTC 17520 / NBRC 10181 / NCYC 3082</strain>
    </source>
</reference>
<dbReference type="KEGG" id="kng:KNAG_0E01760"/>
<keyword evidence="2" id="KW-0479">Metal-binding</keyword>
<dbReference type="EMBL" id="HE978318">
    <property type="protein sequence ID" value="CCK70438.1"/>
    <property type="molecule type" value="Genomic_DNA"/>
</dbReference>
<dbReference type="GO" id="GO:0008270">
    <property type="term" value="F:zinc ion binding"/>
    <property type="evidence" value="ECO:0007669"/>
    <property type="project" value="InterPro"/>
</dbReference>
<dbReference type="PROSITE" id="PS00463">
    <property type="entry name" value="ZN2_CY6_FUNGAL_1"/>
    <property type="match status" value="1"/>
</dbReference>
<proteinExistence type="predicted"/>
<dbReference type="InterPro" id="IPR007219">
    <property type="entry name" value="XnlR_reg_dom"/>
</dbReference>
<feature type="domain" description="Zn(2)-C6 fungal-type" evidence="9">
    <location>
        <begin position="36"/>
        <end position="65"/>
    </location>
</feature>
<keyword evidence="3" id="KW-0862">Zinc</keyword>
<evidence type="ECO:0000256" key="1">
    <source>
        <dbReference type="ARBA" id="ARBA00004123"/>
    </source>
</evidence>
<dbReference type="PANTHER" id="PTHR47540">
    <property type="entry name" value="THIAMINE REPRESSIBLE GENES REGULATORY PROTEIN THI5"/>
    <property type="match status" value="1"/>
</dbReference>
<dbReference type="SMART" id="SM00066">
    <property type="entry name" value="GAL4"/>
    <property type="match status" value="1"/>
</dbReference>
<dbReference type="HOGENOM" id="CLU_010084_1_0_1"/>
<organism evidence="10 11">
    <name type="scientific">Huiozyma naganishii (strain ATCC MYA-139 / BCRC 22969 / CBS 8797 / KCTC 17520 / NBRC 10181 / NCYC 3082 / Yp74L-3)</name>
    <name type="common">Yeast</name>
    <name type="synonym">Kazachstania naganishii</name>
    <dbReference type="NCBI Taxonomy" id="1071383"/>
    <lineage>
        <taxon>Eukaryota</taxon>
        <taxon>Fungi</taxon>
        <taxon>Dikarya</taxon>
        <taxon>Ascomycota</taxon>
        <taxon>Saccharomycotina</taxon>
        <taxon>Saccharomycetes</taxon>
        <taxon>Saccharomycetales</taxon>
        <taxon>Saccharomycetaceae</taxon>
        <taxon>Huiozyma</taxon>
    </lineage>
</organism>
<dbReference type="InterPro" id="IPR001138">
    <property type="entry name" value="Zn2Cys6_DnaBD"/>
</dbReference>
<dbReference type="GO" id="GO:0000981">
    <property type="term" value="F:DNA-binding transcription factor activity, RNA polymerase II-specific"/>
    <property type="evidence" value="ECO:0007669"/>
    <property type="project" value="InterPro"/>
</dbReference>
<evidence type="ECO:0000256" key="7">
    <source>
        <dbReference type="ARBA" id="ARBA00023242"/>
    </source>
</evidence>
<dbReference type="PANTHER" id="PTHR47540:SF1">
    <property type="entry name" value="ACTIVATOR OF STRESS GENES 1-RELATED"/>
    <property type="match status" value="1"/>
</dbReference>
<evidence type="ECO:0000313" key="11">
    <source>
        <dbReference type="Proteomes" id="UP000006310"/>
    </source>
</evidence>
<dbReference type="GeneID" id="34526138"/>
<dbReference type="GO" id="GO:0043565">
    <property type="term" value="F:sequence-specific DNA binding"/>
    <property type="evidence" value="ECO:0007669"/>
    <property type="project" value="TreeGrafter"/>
</dbReference>
<feature type="compositionally biased region" description="Polar residues" evidence="8">
    <location>
        <begin position="832"/>
        <end position="844"/>
    </location>
</feature>
<keyword evidence="11" id="KW-1185">Reference proteome</keyword>
<dbReference type="OMA" id="DQGFQYF"/>
<name>J7RLM7_HUIN7</name>
<feature type="region of interest" description="Disordered" evidence="8">
    <location>
        <begin position="211"/>
        <end position="230"/>
    </location>
</feature>
<gene>
    <name evidence="10" type="primary">KNAG0E01760</name>
    <name evidence="10" type="ordered locus">KNAG_0E01760</name>
</gene>
<dbReference type="SMART" id="SM00906">
    <property type="entry name" value="Fungal_trans"/>
    <property type="match status" value="2"/>
</dbReference>
<dbReference type="AlphaFoldDB" id="J7RLM7"/>
<keyword evidence="5" id="KW-0238">DNA-binding</keyword>
<dbReference type="Pfam" id="PF04082">
    <property type="entry name" value="Fungal_trans"/>
    <property type="match status" value="1"/>
</dbReference>
<evidence type="ECO:0000256" key="8">
    <source>
        <dbReference type="SAM" id="MobiDB-lite"/>
    </source>
</evidence>
<dbReference type="InterPro" id="IPR036864">
    <property type="entry name" value="Zn2-C6_fun-type_DNA-bd_sf"/>
</dbReference>
<feature type="region of interest" description="Disordered" evidence="8">
    <location>
        <begin position="764"/>
        <end position="783"/>
    </location>
</feature>
<sequence length="902" mass="101560">MSNQVKSETPELEQAGQQLLPQQLQLQAKRRRVTRACDECRKKKVKCDGQQPCIHCTVYSYECTYNHPTKRTFNSNQQTYGSSNLSSGSLNSASSATATAGATAAFSGSDASLQRHTGGNGTPVHNTFPGGSQHAAVKKYSSKSSKNLQQQLARYQQLFKGMMPDMPDIGSLDVPTFLQIFQHFKGSEPTFLDDSVKEYFLIVGDALSPSQLQSPKMSPPDSTSNSSHLKNVASSTSLADAMEQADTPQSACQMGREIKIMLPPKPVALLFVKNTWEHCCVLLRFYHRPSFIQQLDELYDTDPHNYTSEQIKFLPLCYSTIAVGALFSKAIEVKENTLGYEKENAMDRGTFLQDEGYKYFIAARKLIDITNTRDSNSIQTVLMLFIFLQCSARLSTCYAYIGVAMRSALREGFHRKVGPESDLSPLEIEIRKRLFYTIYKLDVYVNAMLGLPRSISPEDFDQVLPLELSDENITEQAYYPEREDGSLSSTGIANCHTRLIMILDTIMRKLYPIKRPNNVISHETVTNLEKLLRDWTNTLPAELKPNGKSMPPRYERANKLLHLSFLHVQIILYRPFIHFLSRNFATPVPDRLSIQRARNSITVSRTVVRMAQEMVNKNLISGSYWYACYTIFYSVAGLLFYIHEADLKDKESAREYYEILKDAETGRDILVQLKDTSMAANRTYNILNNLFDKLNSKTYKLTSLHVSPIQKKSQLADTYSAAQSDASGASSYNIEKFVTETPSLAAPDDLQSLKGRYDGIDSVTELNDNESSIGDSKEKSPEMGMENDLFLKTEATEMNPMFGFNADRNEQYLAPSINSPSFDLMRQTGNQMTPTNDNNATNSFDPAKFADGNQNSETKVKREQFDDDVGILDVFDQLDAQLFGRYVQNGASQPNQQPQVRE</sequence>
<evidence type="ECO:0000256" key="3">
    <source>
        <dbReference type="ARBA" id="ARBA00022833"/>
    </source>
</evidence>
<dbReference type="GO" id="GO:0006351">
    <property type="term" value="P:DNA-templated transcription"/>
    <property type="evidence" value="ECO:0007669"/>
    <property type="project" value="InterPro"/>
</dbReference>
<evidence type="ECO:0000256" key="4">
    <source>
        <dbReference type="ARBA" id="ARBA00023015"/>
    </source>
</evidence>
<dbReference type="PROSITE" id="PS50048">
    <property type="entry name" value="ZN2_CY6_FUNGAL_2"/>
    <property type="match status" value="1"/>
</dbReference>
<dbReference type="STRING" id="1071383.J7RLM7"/>
<protein>
    <recommendedName>
        <fullName evidence="9">Zn(2)-C6 fungal-type domain-containing protein</fullName>
    </recommendedName>
</protein>
<evidence type="ECO:0000256" key="6">
    <source>
        <dbReference type="ARBA" id="ARBA00023163"/>
    </source>
</evidence>
<dbReference type="InterPro" id="IPR051711">
    <property type="entry name" value="Stress_Response_Reg"/>
</dbReference>
<evidence type="ECO:0000256" key="2">
    <source>
        <dbReference type="ARBA" id="ARBA00022723"/>
    </source>
</evidence>
<keyword evidence="4" id="KW-0805">Transcription regulation</keyword>
<dbReference type="Pfam" id="PF00172">
    <property type="entry name" value="Zn_clus"/>
    <property type="match status" value="1"/>
</dbReference>
<feature type="region of interest" description="Disordered" evidence="8">
    <location>
        <begin position="109"/>
        <end position="143"/>
    </location>
</feature>